<dbReference type="AlphaFoldDB" id="A0A9D1HHC4"/>
<dbReference type="PROSITE" id="PS51168">
    <property type="entry name" value="CHORISMATE_MUT_2"/>
    <property type="match status" value="1"/>
</dbReference>
<evidence type="ECO:0000313" key="23">
    <source>
        <dbReference type="EMBL" id="HIU03505.1"/>
    </source>
</evidence>
<dbReference type="Gene3D" id="3.30.70.260">
    <property type="match status" value="1"/>
</dbReference>
<dbReference type="CDD" id="cd04905">
    <property type="entry name" value="ACT_CM-PDT"/>
    <property type="match status" value="1"/>
</dbReference>
<dbReference type="PROSITE" id="PS00858">
    <property type="entry name" value="PREPHENATE_DEHYDR_2"/>
    <property type="match status" value="1"/>
</dbReference>
<dbReference type="Gene3D" id="1.20.59.10">
    <property type="entry name" value="Chorismate mutase"/>
    <property type="match status" value="1"/>
</dbReference>
<dbReference type="Gene3D" id="3.40.190.10">
    <property type="entry name" value="Periplasmic binding protein-like II"/>
    <property type="match status" value="2"/>
</dbReference>
<dbReference type="GO" id="GO:0046417">
    <property type="term" value="P:chorismate metabolic process"/>
    <property type="evidence" value="ECO:0007669"/>
    <property type="project" value="InterPro"/>
</dbReference>
<evidence type="ECO:0000256" key="15">
    <source>
        <dbReference type="ARBA" id="ARBA00023268"/>
    </source>
</evidence>
<dbReference type="NCBIfam" id="NF008865">
    <property type="entry name" value="PRK11898.1"/>
    <property type="match status" value="1"/>
</dbReference>
<protein>
    <recommendedName>
        <fullName evidence="7">Bifunctional chorismate mutase/prephenate dehydratase</fullName>
        <ecNumber evidence="6">4.2.1.51</ecNumber>
    </recommendedName>
    <alternativeName>
        <fullName evidence="17">Chorismate mutase-prephenate dehydratase</fullName>
    </alternativeName>
    <alternativeName>
        <fullName evidence="8">Prephenate dehydratase</fullName>
    </alternativeName>
    <alternativeName>
        <fullName evidence="16">p-protein</fullName>
    </alternativeName>
</protein>
<dbReference type="GO" id="GO:0004106">
    <property type="term" value="F:chorismate mutase activity"/>
    <property type="evidence" value="ECO:0007669"/>
    <property type="project" value="UniProtKB-EC"/>
</dbReference>
<evidence type="ECO:0000259" key="22">
    <source>
        <dbReference type="PROSITE" id="PS51671"/>
    </source>
</evidence>
<comment type="pathway">
    <text evidence="5">Metabolic intermediate biosynthesis; prephenate biosynthesis; prephenate from chorismate: step 1/1.</text>
</comment>
<dbReference type="PIRSF" id="PIRSF001500">
    <property type="entry name" value="Chor_mut_pdt_Ppr"/>
    <property type="match status" value="1"/>
</dbReference>
<dbReference type="EMBL" id="DVLT01000057">
    <property type="protein sequence ID" value="HIU03505.1"/>
    <property type="molecule type" value="Genomic_DNA"/>
</dbReference>
<evidence type="ECO:0000259" key="21">
    <source>
        <dbReference type="PROSITE" id="PS51171"/>
    </source>
</evidence>
<dbReference type="PROSITE" id="PS51171">
    <property type="entry name" value="PREPHENATE_DEHYDR_3"/>
    <property type="match status" value="1"/>
</dbReference>
<dbReference type="InterPro" id="IPR002912">
    <property type="entry name" value="ACT_dom"/>
</dbReference>
<dbReference type="InterPro" id="IPR008242">
    <property type="entry name" value="Chor_mutase/pphenate_deHydtase"/>
</dbReference>
<dbReference type="InterPro" id="IPR001086">
    <property type="entry name" value="Preph_deHydtase"/>
</dbReference>
<dbReference type="Proteomes" id="UP000824164">
    <property type="component" value="Unassembled WGS sequence"/>
</dbReference>
<feature type="domain" description="Prephenate dehydratase" evidence="21">
    <location>
        <begin position="110"/>
        <end position="287"/>
    </location>
</feature>
<comment type="function">
    <text evidence="2">Catalyzes the Claisen rearrangement of chorismate to prephenate and the decarboxylation/dehydration of prephenate to phenylpyruvate.</text>
</comment>
<evidence type="ECO:0000256" key="5">
    <source>
        <dbReference type="ARBA" id="ARBA00004817"/>
    </source>
</evidence>
<dbReference type="InterPro" id="IPR036979">
    <property type="entry name" value="CM_dom_sf"/>
</dbReference>
<evidence type="ECO:0000256" key="11">
    <source>
        <dbReference type="ARBA" id="ARBA00023141"/>
    </source>
</evidence>
<dbReference type="PROSITE" id="PS00857">
    <property type="entry name" value="PREPHENATE_DEHYDR_1"/>
    <property type="match status" value="1"/>
</dbReference>
<dbReference type="SUPFAM" id="SSF55021">
    <property type="entry name" value="ACT-like"/>
    <property type="match status" value="1"/>
</dbReference>
<evidence type="ECO:0000256" key="18">
    <source>
        <dbReference type="ARBA" id="ARBA00047848"/>
    </source>
</evidence>
<evidence type="ECO:0000256" key="17">
    <source>
        <dbReference type="ARBA" id="ARBA00031520"/>
    </source>
</evidence>
<accession>A0A9D1HHC4</accession>
<comment type="subcellular location">
    <subcellularLocation>
        <location evidence="3">Cytoplasm</location>
    </subcellularLocation>
</comment>
<dbReference type="PANTHER" id="PTHR21022:SF19">
    <property type="entry name" value="PREPHENATE DEHYDRATASE-RELATED"/>
    <property type="match status" value="1"/>
</dbReference>
<dbReference type="InterPro" id="IPR045865">
    <property type="entry name" value="ACT-like_dom_sf"/>
</dbReference>
<dbReference type="InterPro" id="IPR018528">
    <property type="entry name" value="Preph_deHydtase_CS"/>
</dbReference>
<evidence type="ECO:0000313" key="24">
    <source>
        <dbReference type="Proteomes" id="UP000824164"/>
    </source>
</evidence>
<dbReference type="GO" id="GO:0009094">
    <property type="term" value="P:L-phenylalanine biosynthetic process"/>
    <property type="evidence" value="ECO:0007669"/>
    <property type="project" value="UniProtKB-KW"/>
</dbReference>
<evidence type="ECO:0000256" key="12">
    <source>
        <dbReference type="ARBA" id="ARBA00023222"/>
    </source>
</evidence>
<keyword evidence="15" id="KW-0511">Multifunctional enzyme</keyword>
<evidence type="ECO:0000259" key="20">
    <source>
        <dbReference type="PROSITE" id="PS51168"/>
    </source>
</evidence>
<dbReference type="PANTHER" id="PTHR21022">
    <property type="entry name" value="PREPHENATE DEHYDRATASE P PROTEIN"/>
    <property type="match status" value="1"/>
</dbReference>
<dbReference type="PROSITE" id="PS51671">
    <property type="entry name" value="ACT"/>
    <property type="match status" value="1"/>
</dbReference>
<keyword evidence="10" id="KW-0028">Amino-acid biosynthesis</keyword>
<dbReference type="SUPFAM" id="SSF48600">
    <property type="entry name" value="Chorismate mutase II"/>
    <property type="match status" value="1"/>
</dbReference>
<evidence type="ECO:0000256" key="4">
    <source>
        <dbReference type="ARBA" id="ARBA00004741"/>
    </source>
</evidence>
<comment type="caution">
    <text evidence="23">The sequence shown here is derived from an EMBL/GenBank/DDBJ whole genome shotgun (WGS) entry which is preliminary data.</text>
</comment>
<reference evidence="23" key="1">
    <citation type="submission" date="2020-10" db="EMBL/GenBank/DDBJ databases">
        <authorList>
            <person name="Gilroy R."/>
        </authorList>
    </citation>
    <scope>NUCLEOTIDE SEQUENCE</scope>
    <source>
        <strain evidence="23">CHK187-14744</strain>
    </source>
</reference>
<dbReference type="InterPro" id="IPR002701">
    <property type="entry name" value="CM_II_prokaryot"/>
</dbReference>
<evidence type="ECO:0000256" key="3">
    <source>
        <dbReference type="ARBA" id="ARBA00004496"/>
    </source>
</evidence>
<evidence type="ECO:0000256" key="16">
    <source>
        <dbReference type="ARBA" id="ARBA00031175"/>
    </source>
</evidence>
<evidence type="ECO:0000256" key="13">
    <source>
        <dbReference type="ARBA" id="ARBA00023235"/>
    </source>
</evidence>
<keyword evidence="11" id="KW-0057">Aromatic amino acid biosynthesis</keyword>
<evidence type="ECO:0000256" key="8">
    <source>
        <dbReference type="ARBA" id="ARBA00021872"/>
    </source>
</evidence>
<keyword evidence="12" id="KW-0584">Phenylalanine biosynthesis</keyword>
<evidence type="ECO:0000256" key="14">
    <source>
        <dbReference type="ARBA" id="ARBA00023239"/>
    </source>
</evidence>
<dbReference type="Pfam" id="PF00800">
    <property type="entry name" value="PDT"/>
    <property type="match status" value="1"/>
</dbReference>
<evidence type="ECO:0000256" key="1">
    <source>
        <dbReference type="ARBA" id="ARBA00000824"/>
    </source>
</evidence>
<evidence type="ECO:0000256" key="7">
    <source>
        <dbReference type="ARBA" id="ARBA00014401"/>
    </source>
</evidence>
<comment type="pathway">
    <text evidence="4">Amino-acid biosynthesis; L-phenylalanine biosynthesis; phenylpyruvate from prephenate: step 1/1.</text>
</comment>
<evidence type="ECO:0000256" key="19">
    <source>
        <dbReference type="PIRSR" id="PIRSR001500-2"/>
    </source>
</evidence>
<feature type="site" description="Essential for prephenate dehydratase activity" evidence="19">
    <location>
        <position position="280"/>
    </location>
</feature>
<evidence type="ECO:0000256" key="6">
    <source>
        <dbReference type="ARBA" id="ARBA00013147"/>
    </source>
</evidence>
<evidence type="ECO:0000256" key="10">
    <source>
        <dbReference type="ARBA" id="ARBA00022605"/>
    </source>
</evidence>
<dbReference type="EC" id="4.2.1.51" evidence="6"/>
<feature type="domain" description="ACT" evidence="22">
    <location>
        <begin position="299"/>
        <end position="380"/>
    </location>
</feature>
<comment type="catalytic activity">
    <reaction evidence="1">
        <text>chorismate = prephenate</text>
        <dbReference type="Rhea" id="RHEA:13897"/>
        <dbReference type="ChEBI" id="CHEBI:29748"/>
        <dbReference type="ChEBI" id="CHEBI:29934"/>
        <dbReference type="EC" id="5.4.99.5"/>
    </reaction>
</comment>
<dbReference type="GO" id="GO:0004664">
    <property type="term" value="F:prephenate dehydratase activity"/>
    <property type="evidence" value="ECO:0007669"/>
    <property type="project" value="UniProtKB-EC"/>
</dbReference>
<sequence>MEDLKKLRDEIDRIDEKIVGLFEERMKVSESVAAYKRGVGKAVQDKKREDEKIAKVTELATTEFNRQGIESLYRHIMSISRMLQYQRLATETTETFGFAPYIPDFSPATRVVYTGVPGAYAQQALEGYFGESVESFHVQTFGDAVEAVNSGEADYGVLPIENSSTGGVMDVYDLLEAYHNHIVGEYILKVEHALLALPGTKLEDIHTVYSHPQGLMQCGRFLDEHRDWHQVSLQNTAEAAKKVRDDKDPGQAAIASMQAAKNFGLEVLKPCLNDIDNNSTRFVIITHPRVFEQQADKISICFELPHTSGTLYNILAHFIFNGLNMSKIESRPIKGQKWQYRFFIDFTGNLQEQTVRNALHGIRSETEHFRILGNYTGVES</sequence>
<dbReference type="Pfam" id="PF01817">
    <property type="entry name" value="CM_2"/>
    <property type="match status" value="1"/>
</dbReference>
<proteinExistence type="predicted"/>
<evidence type="ECO:0000256" key="9">
    <source>
        <dbReference type="ARBA" id="ARBA00022490"/>
    </source>
</evidence>
<dbReference type="SMART" id="SM00830">
    <property type="entry name" value="CM_2"/>
    <property type="match status" value="1"/>
</dbReference>
<dbReference type="CDD" id="cd13631">
    <property type="entry name" value="PBP2_Ct-PDT_like"/>
    <property type="match status" value="1"/>
</dbReference>
<keyword evidence="9" id="KW-0963">Cytoplasm</keyword>
<dbReference type="InterPro" id="IPR036263">
    <property type="entry name" value="Chorismate_II_sf"/>
</dbReference>
<organism evidence="23 24">
    <name type="scientific">Candidatus Onthocola gallistercoris</name>
    <dbReference type="NCBI Taxonomy" id="2840876"/>
    <lineage>
        <taxon>Bacteria</taxon>
        <taxon>Bacillati</taxon>
        <taxon>Bacillota</taxon>
        <taxon>Bacilli</taxon>
        <taxon>Candidatus Onthocola</taxon>
    </lineage>
</organism>
<name>A0A9D1HHC4_9FIRM</name>
<gene>
    <name evidence="23" type="primary">pheA</name>
    <name evidence="23" type="ORF">IAB63_09675</name>
</gene>
<feature type="domain" description="Chorismate mutase" evidence="20">
    <location>
        <begin position="1"/>
        <end position="88"/>
    </location>
</feature>
<reference evidence="23" key="2">
    <citation type="journal article" date="2021" name="PeerJ">
        <title>Extensive microbial diversity within the chicken gut microbiome revealed by metagenomics and culture.</title>
        <authorList>
            <person name="Gilroy R."/>
            <person name="Ravi A."/>
            <person name="Getino M."/>
            <person name="Pursley I."/>
            <person name="Horton D.L."/>
            <person name="Alikhan N.F."/>
            <person name="Baker D."/>
            <person name="Gharbi K."/>
            <person name="Hall N."/>
            <person name="Watson M."/>
            <person name="Adriaenssens E.M."/>
            <person name="Foster-Nyarko E."/>
            <person name="Jarju S."/>
            <person name="Secka A."/>
            <person name="Antonio M."/>
            <person name="Oren A."/>
            <person name="Chaudhuri R.R."/>
            <person name="La Ragione R."/>
            <person name="Hildebrand F."/>
            <person name="Pallen M.J."/>
        </authorList>
    </citation>
    <scope>NUCLEOTIDE SEQUENCE</scope>
    <source>
        <strain evidence="23">CHK187-14744</strain>
    </source>
</reference>
<comment type="catalytic activity">
    <reaction evidence="18">
        <text>prephenate + H(+) = 3-phenylpyruvate + CO2 + H2O</text>
        <dbReference type="Rhea" id="RHEA:21648"/>
        <dbReference type="ChEBI" id="CHEBI:15377"/>
        <dbReference type="ChEBI" id="CHEBI:15378"/>
        <dbReference type="ChEBI" id="CHEBI:16526"/>
        <dbReference type="ChEBI" id="CHEBI:18005"/>
        <dbReference type="ChEBI" id="CHEBI:29934"/>
        <dbReference type="EC" id="4.2.1.51"/>
    </reaction>
</comment>
<dbReference type="SUPFAM" id="SSF53850">
    <property type="entry name" value="Periplasmic binding protein-like II"/>
    <property type="match status" value="1"/>
</dbReference>
<evidence type="ECO:0000256" key="2">
    <source>
        <dbReference type="ARBA" id="ARBA00002364"/>
    </source>
</evidence>
<dbReference type="GO" id="GO:0005737">
    <property type="term" value="C:cytoplasm"/>
    <property type="evidence" value="ECO:0007669"/>
    <property type="project" value="UniProtKB-SubCell"/>
</dbReference>
<keyword evidence="13" id="KW-0413">Isomerase</keyword>
<keyword evidence="14 23" id="KW-0456">Lyase</keyword>